<proteinExistence type="predicted"/>
<organism evidence="1 2">
    <name type="scientific">Luteimonas endophytica</name>
    <dbReference type="NCBI Taxonomy" id="3042023"/>
    <lineage>
        <taxon>Bacteria</taxon>
        <taxon>Pseudomonadati</taxon>
        <taxon>Pseudomonadota</taxon>
        <taxon>Gammaproteobacteria</taxon>
        <taxon>Lysobacterales</taxon>
        <taxon>Lysobacteraceae</taxon>
        <taxon>Luteimonas</taxon>
    </lineage>
</organism>
<name>A0ABT6JCW3_9GAMM</name>
<gene>
    <name evidence="1" type="ORF">QFW77_16910</name>
</gene>
<evidence type="ECO:0000313" key="2">
    <source>
        <dbReference type="Proteomes" id="UP001156940"/>
    </source>
</evidence>
<protein>
    <submittedName>
        <fullName evidence="1">Uncharacterized protein</fullName>
    </submittedName>
</protein>
<dbReference type="Proteomes" id="UP001156940">
    <property type="component" value="Unassembled WGS sequence"/>
</dbReference>
<sequence>MSNLVELVFENVLDARLNDFIGTLIEGSCVLSTDVSEADRDSLDWDGDVAKILNATPSTSATISLSLDRVDWPQISILRPLLQIIKYDGAYDVALSFIPEDISRKGCIGPIESLRLSAVEFLGLSGGENVYCGYEPAHDEKTRFFTNSSAGPIVDFW</sequence>
<dbReference type="EMBL" id="JARXRM010000045">
    <property type="protein sequence ID" value="MDH5824654.1"/>
    <property type="molecule type" value="Genomic_DNA"/>
</dbReference>
<reference evidence="1 2" key="1">
    <citation type="submission" date="2023-04" db="EMBL/GenBank/DDBJ databases">
        <title>Luteimonas endophyticus RD2P54.</title>
        <authorList>
            <person name="Sun J.-Q."/>
        </authorList>
    </citation>
    <scope>NUCLEOTIDE SEQUENCE [LARGE SCALE GENOMIC DNA]</scope>
    <source>
        <strain evidence="1 2">RD2P54</strain>
    </source>
</reference>
<comment type="caution">
    <text evidence="1">The sequence shown here is derived from an EMBL/GenBank/DDBJ whole genome shotgun (WGS) entry which is preliminary data.</text>
</comment>
<accession>A0ABT6JCW3</accession>
<dbReference type="RefSeq" id="WP_280575982.1">
    <property type="nucleotide sequence ID" value="NZ_JARXRM010000045.1"/>
</dbReference>
<keyword evidence="2" id="KW-1185">Reference proteome</keyword>
<evidence type="ECO:0000313" key="1">
    <source>
        <dbReference type="EMBL" id="MDH5824654.1"/>
    </source>
</evidence>